<keyword evidence="2" id="KW-1185">Reference proteome</keyword>
<protein>
    <submittedName>
        <fullName evidence="1">Uncharacterized protein</fullName>
    </submittedName>
</protein>
<proteinExistence type="predicted"/>
<comment type="caution">
    <text evidence="1">The sequence shown here is derived from an EMBL/GenBank/DDBJ whole genome shotgun (WGS) entry which is preliminary data.</text>
</comment>
<accession>A0A317PXW6</accession>
<reference evidence="1 2" key="1">
    <citation type="submission" date="2018-05" db="EMBL/GenBank/DDBJ databases">
        <title>Freshwater and sediment microbial communities from various areas in North America, analyzing microbe dynamics in response to fracking.</title>
        <authorList>
            <person name="Lamendella R."/>
        </authorList>
    </citation>
    <scope>NUCLEOTIDE SEQUENCE [LARGE SCALE GENOMIC DNA]</scope>
    <source>
        <strain evidence="1 2">125B1</strain>
    </source>
</reference>
<gene>
    <name evidence="1" type="ORF">DET45_1317</name>
</gene>
<dbReference type="Proteomes" id="UP000246964">
    <property type="component" value="Unassembled WGS sequence"/>
</dbReference>
<sequence length="56" mass="6181">MHQLEKTDGGLSDIEERVLRELASGMGAREVLIHTGSKINVRAQSYDDIKAKIKAT</sequence>
<evidence type="ECO:0000313" key="2">
    <source>
        <dbReference type="Proteomes" id="UP000246964"/>
    </source>
</evidence>
<dbReference type="AlphaFoldDB" id="A0A317PXW6"/>
<evidence type="ECO:0000313" key="1">
    <source>
        <dbReference type="EMBL" id="PWW06820.1"/>
    </source>
</evidence>
<name>A0A317PXW6_9GAMM</name>
<organism evidence="1 2">
    <name type="scientific">Pseudidiomarina maritima</name>
    <dbReference type="NCBI Taxonomy" id="519453"/>
    <lineage>
        <taxon>Bacteria</taxon>
        <taxon>Pseudomonadati</taxon>
        <taxon>Pseudomonadota</taxon>
        <taxon>Gammaproteobacteria</taxon>
        <taxon>Alteromonadales</taxon>
        <taxon>Idiomarinaceae</taxon>
        <taxon>Pseudidiomarina</taxon>
    </lineage>
</organism>
<dbReference type="EMBL" id="QGTT01000031">
    <property type="protein sequence ID" value="PWW06820.1"/>
    <property type="molecule type" value="Genomic_DNA"/>
</dbReference>